<sequence length="400" mass="45063">MEGDPRTNYKALCRSSTTPRTHGHRLPCSSSQLRDQFPFLLHRSGSPKAMLCWSGLPKDLLQSILLRLSLADHFRFAGVCKEWLSVAAQNRPPPLLWLAMRSRHVSPYAPSFFSLHEGTFRKVSVDLPLSQRIGSNVWFHGASTGWLLLSASGGGSHGYFLFNPVTRRRIYLPTEYNRRKIKPMFPAGFLSEAVLSSPPTSPDCVVVAAVVAMGHSSTLAFCRPGQEQRWTVFYRQARIHPKLVFCKGELYALDITGKVRVYTFDPQPRLKFSIALPVGDVDTLRMAESDGELLLFLGDYRREISGCSIYKLDVDRWIRIENLGDRALLLGLDGGLDSFSTKDVTGTGLRGNCIYYCNRGMGDVVQVFSLEDRRLQTLPCPDDYRGDFVGLSLRWYTPTW</sequence>
<dbReference type="PANTHER" id="PTHR44259:SF87">
    <property type="entry name" value="F-BOX DOMAIN-CONTAINING PROTEIN"/>
    <property type="match status" value="1"/>
</dbReference>
<dbReference type="PROSITE" id="PS50181">
    <property type="entry name" value="FBOX"/>
    <property type="match status" value="1"/>
</dbReference>
<dbReference type="Gene3D" id="1.20.1280.50">
    <property type="match status" value="1"/>
</dbReference>
<feature type="domain" description="F-box" evidence="2">
    <location>
        <begin position="50"/>
        <end position="100"/>
    </location>
</feature>
<keyword evidence="3" id="KW-1185">Reference proteome</keyword>
<feature type="region of interest" description="Disordered" evidence="1">
    <location>
        <begin position="1"/>
        <end position="27"/>
    </location>
</feature>
<name>A0A6I9RTM0_ELAGV</name>
<dbReference type="Pfam" id="PF03478">
    <property type="entry name" value="Beta-prop_KIB1-4"/>
    <property type="match status" value="1"/>
</dbReference>
<reference evidence="4" key="1">
    <citation type="submission" date="2025-08" db="UniProtKB">
        <authorList>
            <consortium name="RefSeq"/>
        </authorList>
    </citation>
    <scope>IDENTIFICATION</scope>
</reference>
<dbReference type="PANTHER" id="PTHR44259">
    <property type="entry name" value="OS07G0183000 PROTEIN-RELATED"/>
    <property type="match status" value="1"/>
</dbReference>
<dbReference type="GeneID" id="105052916"/>
<evidence type="ECO:0000313" key="3">
    <source>
        <dbReference type="Proteomes" id="UP000504607"/>
    </source>
</evidence>
<dbReference type="KEGG" id="egu:105052916"/>
<dbReference type="InterPro" id="IPR001810">
    <property type="entry name" value="F-box_dom"/>
</dbReference>
<gene>
    <name evidence="4" type="primary">LOC105052916</name>
</gene>
<dbReference type="InterPro" id="IPR036047">
    <property type="entry name" value="F-box-like_dom_sf"/>
</dbReference>
<dbReference type="SUPFAM" id="SSF81383">
    <property type="entry name" value="F-box domain"/>
    <property type="match status" value="1"/>
</dbReference>
<dbReference type="InterPro" id="IPR050942">
    <property type="entry name" value="F-box_BR-signaling"/>
</dbReference>
<evidence type="ECO:0000256" key="1">
    <source>
        <dbReference type="SAM" id="MobiDB-lite"/>
    </source>
</evidence>
<proteinExistence type="predicted"/>
<dbReference type="Pfam" id="PF00646">
    <property type="entry name" value="F-box"/>
    <property type="match status" value="1"/>
</dbReference>
<dbReference type="InParanoid" id="A0A6I9RTM0"/>
<protein>
    <submittedName>
        <fullName evidence="4">F-box protein At3g56470-like</fullName>
    </submittedName>
</protein>
<accession>A0A6I9RTM0</accession>
<dbReference type="InterPro" id="IPR005174">
    <property type="entry name" value="KIB1-4_b-propeller"/>
</dbReference>
<organism evidence="3 4">
    <name type="scientific">Elaeis guineensis var. tenera</name>
    <name type="common">Oil palm</name>
    <dbReference type="NCBI Taxonomy" id="51953"/>
    <lineage>
        <taxon>Eukaryota</taxon>
        <taxon>Viridiplantae</taxon>
        <taxon>Streptophyta</taxon>
        <taxon>Embryophyta</taxon>
        <taxon>Tracheophyta</taxon>
        <taxon>Spermatophyta</taxon>
        <taxon>Magnoliopsida</taxon>
        <taxon>Liliopsida</taxon>
        <taxon>Arecaceae</taxon>
        <taxon>Arecoideae</taxon>
        <taxon>Cocoseae</taxon>
        <taxon>Elaeidinae</taxon>
        <taxon>Elaeis</taxon>
    </lineage>
</organism>
<evidence type="ECO:0000313" key="4">
    <source>
        <dbReference type="RefSeq" id="XP_010932208.1"/>
    </source>
</evidence>
<dbReference type="Proteomes" id="UP000504607">
    <property type="component" value="Chromosome 1"/>
</dbReference>
<dbReference type="RefSeq" id="XP_010932208.1">
    <property type="nucleotide sequence ID" value="XM_010933906.1"/>
</dbReference>
<evidence type="ECO:0000259" key="2">
    <source>
        <dbReference type="PROSITE" id="PS50181"/>
    </source>
</evidence>
<dbReference type="AlphaFoldDB" id="A0A6I9RTM0"/>
<dbReference type="OrthoDB" id="586807at2759"/>